<evidence type="ECO:0000313" key="1">
    <source>
        <dbReference type="EMBL" id="PSJ97200.1"/>
    </source>
</evidence>
<proteinExistence type="predicted"/>
<dbReference type="RefSeq" id="WP_106838462.1">
    <property type="nucleotide sequence ID" value="NZ_JBCNIW010000019.1"/>
</dbReference>
<dbReference type="PANTHER" id="PTHR35368">
    <property type="entry name" value="HYDROPEROXIDE REDUCTASE"/>
    <property type="match status" value="1"/>
</dbReference>
<comment type="caution">
    <text evidence="1">The sequence shown here is derived from an EMBL/GenBank/DDBJ whole genome shotgun (WGS) entry which is preliminary data.</text>
</comment>
<protein>
    <submittedName>
        <fullName evidence="1">Peroxiredoxin</fullName>
    </submittedName>
</protein>
<keyword evidence="2" id="KW-1185">Reference proteome</keyword>
<dbReference type="InterPro" id="IPR015946">
    <property type="entry name" value="KH_dom-like_a/b"/>
</dbReference>
<dbReference type="EMBL" id="PXZM01000012">
    <property type="protein sequence ID" value="PSJ97200.1"/>
    <property type="molecule type" value="Genomic_DNA"/>
</dbReference>
<gene>
    <name evidence="1" type="ORF">C7R93_08740</name>
</gene>
<dbReference type="InterPro" id="IPR052924">
    <property type="entry name" value="OsmC/Ohr_hydroprdx_reductase"/>
</dbReference>
<dbReference type="SUPFAM" id="SSF82784">
    <property type="entry name" value="OsmC-like"/>
    <property type="match status" value="1"/>
</dbReference>
<accession>A0A2P7VDF0</accession>
<dbReference type="InterPro" id="IPR018247">
    <property type="entry name" value="EF_Hand_1_Ca_BS"/>
</dbReference>
<sequence length="155" mass="17182">MPVETFKATAHLQKGMVVKASSRSFEITVDEPKSLGGTDTGMNPVELVLSALGACQSIVARAYARKFHVQLDDFWVEVEGDLDTDGFMNKSDVRRGYSEIRYTFHIKTDAPREQVESFVEFLEQTCPVGDTIANPVTLKLNGIVIEKPSELKAND</sequence>
<evidence type="ECO:0000313" key="2">
    <source>
        <dbReference type="Proteomes" id="UP000240419"/>
    </source>
</evidence>
<dbReference type="InterPro" id="IPR036102">
    <property type="entry name" value="OsmC/Ohrsf"/>
</dbReference>
<name>A0A2P7VDF0_9BACL</name>
<reference evidence="1 2" key="1">
    <citation type="submission" date="2018-03" db="EMBL/GenBank/DDBJ databases">
        <title>Brevisbacillus phylogenomics.</title>
        <authorList>
            <person name="Dunlap C."/>
        </authorList>
    </citation>
    <scope>NUCLEOTIDE SEQUENCE [LARGE SCALE GENOMIC DNA]</scope>
    <source>
        <strain evidence="1 2">NRRL NRS-1210</strain>
    </source>
</reference>
<dbReference type="InterPro" id="IPR003718">
    <property type="entry name" value="OsmC/Ohr_fam"/>
</dbReference>
<dbReference type="Pfam" id="PF02566">
    <property type="entry name" value="OsmC"/>
    <property type="match status" value="1"/>
</dbReference>
<dbReference type="OrthoDB" id="1433018at2"/>
<dbReference type="PROSITE" id="PS00018">
    <property type="entry name" value="EF_HAND_1"/>
    <property type="match status" value="1"/>
</dbReference>
<dbReference type="Proteomes" id="UP000240419">
    <property type="component" value="Unassembled WGS sequence"/>
</dbReference>
<organism evidence="1 2">
    <name type="scientific">Brevibacillus fortis</name>
    <dbReference type="NCBI Taxonomy" id="2126352"/>
    <lineage>
        <taxon>Bacteria</taxon>
        <taxon>Bacillati</taxon>
        <taxon>Bacillota</taxon>
        <taxon>Bacilli</taxon>
        <taxon>Bacillales</taxon>
        <taxon>Paenibacillaceae</taxon>
        <taxon>Brevibacillus</taxon>
    </lineage>
</organism>
<dbReference type="Gene3D" id="3.30.300.20">
    <property type="match status" value="1"/>
</dbReference>
<dbReference type="PANTHER" id="PTHR35368:SF1">
    <property type="entry name" value="HYDROPEROXIDE REDUCTASE"/>
    <property type="match status" value="1"/>
</dbReference>
<dbReference type="AlphaFoldDB" id="A0A2P7VDF0"/>